<dbReference type="Proteomes" id="UP001159042">
    <property type="component" value="Unassembled WGS sequence"/>
</dbReference>
<feature type="region of interest" description="Disordered" evidence="1">
    <location>
        <begin position="1"/>
        <end position="22"/>
    </location>
</feature>
<dbReference type="AlphaFoldDB" id="A0AAV8V8J9"/>
<name>A0AAV8V8J9_9CUCU</name>
<evidence type="ECO:0000313" key="3">
    <source>
        <dbReference type="Proteomes" id="UP001159042"/>
    </source>
</evidence>
<reference evidence="2 3" key="1">
    <citation type="journal article" date="2023" name="Insect Mol. Biol.">
        <title>Genome sequencing provides insights into the evolution of gene families encoding plant cell wall-degrading enzymes in longhorned beetles.</title>
        <authorList>
            <person name="Shin N.R."/>
            <person name="Okamura Y."/>
            <person name="Kirsch R."/>
            <person name="Pauchet Y."/>
        </authorList>
    </citation>
    <scope>NUCLEOTIDE SEQUENCE [LARGE SCALE GENOMIC DNA]</scope>
    <source>
        <strain evidence="2">EAD_L_NR</strain>
    </source>
</reference>
<evidence type="ECO:0000313" key="2">
    <source>
        <dbReference type="EMBL" id="KAJ8910474.1"/>
    </source>
</evidence>
<proteinExistence type="predicted"/>
<organism evidence="2 3">
    <name type="scientific">Exocentrus adspersus</name>
    <dbReference type="NCBI Taxonomy" id="1586481"/>
    <lineage>
        <taxon>Eukaryota</taxon>
        <taxon>Metazoa</taxon>
        <taxon>Ecdysozoa</taxon>
        <taxon>Arthropoda</taxon>
        <taxon>Hexapoda</taxon>
        <taxon>Insecta</taxon>
        <taxon>Pterygota</taxon>
        <taxon>Neoptera</taxon>
        <taxon>Endopterygota</taxon>
        <taxon>Coleoptera</taxon>
        <taxon>Polyphaga</taxon>
        <taxon>Cucujiformia</taxon>
        <taxon>Chrysomeloidea</taxon>
        <taxon>Cerambycidae</taxon>
        <taxon>Lamiinae</taxon>
        <taxon>Acanthocinini</taxon>
        <taxon>Exocentrus</taxon>
    </lineage>
</organism>
<keyword evidence="3" id="KW-1185">Reference proteome</keyword>
<evidence type="ECO:0000256" key="1">
    <source>
        <dbReference type="SAM" id="MobiDB-lite"/>
    </source>
</evidence>
<protein>
    <submittedName>
        <fullName evidence="2">Uncharacterized protein</fullName>
    </submittedName>
</protein>
<comment type="caution">
    <text evidence="2">The sequence shown here is derived from an EMBL/GenBank/DDBJ whole genome shotgun (WGS) entry which is preliminary data.</text>
</comment>
<gene>
    <name evidence="2" type="ORF">NQ315_002727</name>
</gene>
<sequence>MSYDDVPLPTNKNRRRSIFEDETDTQEEAVNLFPTEISGLCYPVDYVEKVRTEIELWRMHINKTLDENHKFKAEKTELQNTTLDENILSSQQLDSLTSFNFGEYVKRVKNFCDRAEIISHTMQYKIEDKRQYVANKLKLDKVVQKMVTE</sequence>
<dbReference type="EMBL" id="JANEYG010000289">
    <property type="protein sequence ID" value="KAJ8910474.1"/>
    <property type="molecule type" value="Genomic_DNA"/>
</dbReference>
<accession>A0AAV8V8J9</accession>